<reference evidence="4" key="1">
    <citation type="journal article" date="2020" name="Stud. Mycol.">
        <title>101 Dothideomycetes genomes: a test case for predicting lifestyles and emergence of pathogens.</title>
        <authorList>
            <person name="Haridas S."/>
            <person name="Albert R."/>
            <person name="Binder M."/>
            <person name="Bloem J."/>
            <person name="Labutti K."/>
            <person name="Salamov A."/>
            <person name="Andreopoulos B."/>
            <person name="Baker S."/>
            <person name="Barry K."/>
            <person name="Bills G."/>
            <person name="Bluhm B."/>
            <person name="Cannon C."/>
            <person name="Castanera R."/>
            <person name="Culley D."/>
            <person name="Daum C."/>
            <person name="Ezra D."/>
            <person name="Gonzalez J."/>
            <person name="Henrissat B."/>
            <person name="Kuo A."/>
            <person name="Liang C."/>
            <person name="Lipzen A."/>
            <person name="Lutzoni F."/>
            <person name="Magnuson J."/>
            <person name="Mondo S."/>
            <person name="Nolan M."/>
            <person name="Ohm R."/>
            <person name="Pangilinan J."/>
            <person name="Park H.-J."/>
            <person name="Ramirez L."/>
            <person name="Alfaro M."/>
            <person name="Sun H."/>
            <person name="Tritt A."/>
            <person name="Yoshinaga Y."/>
            <person name="Zwiers L.-H."/>
            <person name="Turgeon B."/>
            <person name="Goodwin S."/>
            <person name="Spatafora J."/>
            <person name="Crous P."/>
            <person name="Grigoriev I."/>
        </authorList>
    </citation>
    <scope>NUCLEOTIDE SEQUENCE</scope>
    <source>
        <strain evidence="4">CBS 109.77</strain>
    </source>
</reference>
<dbReference type="InterPro" id="IPR002225">
    <property type="entry name" value="3Beta_OHSteriod_DH/Estase"/>
</dbReference>
<dbReference type="SUPFAM" id="SSF51735">
    <property type="entry name" value="NAD(P)-binding Rossmann-fold domains"/>
    <property type="match status" value="1"/>
</dbReference>
<protein>
    <submittedName>
        <fullName evidence="4">C-3 sterol dehydrogenase/C-4 decarboxylase</fullName>
    </submittedName>
</protein>
<dbReference type="OrthoDB" id="10058185at2759"/>
<proteinExistence type="inferred from homology"/>
<evidence type="ECO:0000259" key="3">
    <source>
        <dbReference type="Pfam" id="PF01073"/>
    </source>
</evidence>
<dbReference type="GO" id="GO:0006694">
    <property type="term" value="P:steroid biosynthetic process"/>
    <property type="evidence" value="ECO:0007669"/>
    <property type="project" value="InterPro"/>
</dbReference>
<dbReference type="InterPro" id="IPR050177">
    <property type="entry name" value="Lipid_A_modif_metabolic_enz"/>
</dbReference>
<keyword evidence="5" id="KW-1185">Reference proteome</keyword>
<sequence>MCAVLVIGGAGLLGHHIVKQLIEAKNTSKIIVLDINTSVNRVDGVHYETGNITSSADVSRVLKEYQPLVIFIQELFFKVNIEGTQNLLDSIKSCPSVHALVYTSSSSVVHSYTDLVNVTEDLPLFHEPEQKAYYSHTKAVAEEMVLAANRSDGLLTTAIRPACMFGDGDRLLTWNMIGTGRKNLIIGSGENIFDFTYVGNNAYAQVLAASALVHASKSEQPIPEDQRVDGEAFVITNDEPWPFWDFARALAVGAGHEIQKENARSLPRTLLLLLVGIWEWIFKITTFGTRQPGVTRRMIIPTTLERTFDISKAKNRLGYKPQVDMREGINRASAWYIAQGGGEGKKTV</sequence>
<organism evidence="4 5">
    <name type="scientific">Melanomma pulvis-pyrius CBS 109.77</name>
    <dbReference type="NCBI Taxonomy" id="1314802"/>
    <lineage>
        <taxon>Eukaryota</taxon>
        <taxon>Fungi</taxon>
        <taxon>Dikarya</taxon>
        <taxon>Ascomycota</taxon>
        <taxon>Pezizomycotina</taxon>
        <taxon>Dothideomycetes</taxon>
        <taxon>Pleosporomycetidae</taxon>
        <taxon>Pleosporales</taxon>
        <taxon>Melanommataceae</taxon>
        <taxon>Melanomma</taxon>
    </lineage>
</organism>
<keyword evidence="2" id="KW-0560">Oxidoreductase</keyword>
<dbReference type="AlphaFoldDB" id="A0A6A6XRP7"/>
<dbReference type="EMBL" id="MU001768">
    <property type="protein sequence ID" value="KAF2799231.1"/>
    <property type="molecule type" value="Genomic_DNA"/>
</dbReference>
<accession>A0A6A6XRP7</accession>
<evidence type="ECO:0000313" key="5">
    <source>
        <dbReference type="Proteomes" id="UP000799757"/>
    </source>
</evidence>
<dbReference type="Proteomes" id="UP000799757">
    <property type="component" value="Unassembled WGS sequence"/>
</dbReference>
<dbReference type="Pfam" id="PF01073">
    <property type="entry name" value="3Beta_HSD"/>
    <property type="match status" value="1"/>
</dbReference>
<feature type="domain" description="3-beta hydroxysteroid dehydrogenase/isomerase" evidence="3">
    <location>
        <begin position="5"/>
        <end position="260"/>
    </location>
</feature>
<evidence type="ECO:0000256" key="1">
    <source>
        <dbReference type="ARBA" id="ARBA00009219"/>
    </source>
</evidence>
<evidence type="ECO:0000313" key="4">
    <source>
        <dbReference type="EMBL" id="KAF2799231.1"/>
    </source>
</evidence>
<dbReference type="PANTHER" id="PTHR43245:SF51">
    <property type="entry name" value="SHORT CHAIN DEHYDROGENASE_REDUCTASE FAMILY 42E, MEMBER 2"/>
    <property type="match status" value="1"/>
</dbReference>
<comment type="similarity">
    <text evidence="1">Belongs to the 3-beta-HSD family.</text>
</comment>
<name>A0A6A6XRP7_9PLEO</name>
<dbReference type="Gene3D" id="3.40.50.720">
    <property type="entry name" value="NAD(P)-binding Rossmann-like Domain"/>
    <property type="match status" value="1"/>
</dbReference>
<gene>
    <name evidence="4" type="ORF">K505DRAFT_404740</name>
</gene>
<dbReference type="PANTHER" id="PTHR43245">
    <property type="entry name" value="BIFUNCTIONAL POLYMYXIN RESISTANCE PROTEIN ARNA"/>
    <property type="match status" value="1"/>
</dbReference>
<dbReference type="InterPro" id="IPR036291">
    <property type="entry name" value="NAD(P)-bd_dom_sf"/>
</dbReference>
<dbReference type="GO" id="GO:0016616">
    <property type="term" value="F:oxidoreductase activity, acting on the CH-OH group of donors, NAD or NADP as acceptor"/>
    <property type="evidence" value="ECO:0007669"/>
    <property type="project" value="InterPro"/>
</dbReference>
<evidence type="ECO:0000256" key="2">
    <source>
        <dbReference type="ARBA" id="ARBA00023002"/>
    </source>
</evidence>